<dbReference type="GO" id="GO:0030276">
    <property type="term" value="F:clathrin binding"/>
    <property type="evidence" value="ECO:0007669"/>
    <property type="project" value="InterPro"/>
</dbReference>
<feature type="compositionally biased region" description="Polar residues" evidence="1">
    <location>
        <begin position="116"/>
        <end position="134"/>
    </location>
</feature>
<feature type="compositionally biased region" description="Basic and acidic residues" evidence="1">
    <location>
        <begin position="266"/>
        <end position="284"/>
    </location>
</feature>
<feature type="region of interest" description="Disordered" evidence="1">
    <location>
        <begin position="209"/>
        <end position="348"/>
    </location>
</feature>
<accession>A0A7R8YTB3</accession>
<organism evidence="3 4">
    <name type="scientific">Hermetia illucens</name>
    <name type="common">Black soldier fly</name>
    <dbReference type="NCBI Taxonomy" id="343691"/>
    <lineage>
        <taxon>Eukaryota</taxon>
        <taxon>Metazoa</taxon>
        <taxon>Ecdysozoa</taxon>
        <taxon>Arthropoda</taxon>
        <taxon>Hexapoda</taxon>
        <taxon>Insecta</taxon>
        <taxon>Pterygota</taxon>
        <taxon>Neoptera</taxon>
        <taxon>Endopterygota</taxon>
        <taxon>Diptera</taxon>
        <taxon>Brachycera</taxon>
        <taxon>Stratiomyomorpha</taxon>
        <taxon>Stratiomyidae</taxon>
        <taxon>Hermetiinae</taxon>
        <taxon>Hermetia</taxon>
    </lineage>
</organism>
<feature type="region of interest" description="Disordered" evidence="1">
    <location>
        <begin position="1"/>
        <end position="181"/>
    </location>
</feature>
<dbReference type="PANTHER" id="PTHR16156:SF10">
    <property type="entry name" value="AFTIPHILIN-RELATED"/>
    <property type="match status" value="1"/>
</dbReference>
<evidence type="ECO:0000313" key="4">
    <source>
        <dbReference type="Proteomes" id="UP000594454"/>
    </source>
</evidence>
<dbReference type="Proteomes" id="UP000594454">
    <property type="component" value="Chromosome 3"/>
</dbReference>
<dbReference type="FunCoup" id="A0A7R8YTB3">
    <property type="interactions" value="37"/>
</dbReference>
<evidence type="ECO:0000259" key="2">
    <source>
        <dbReference type="Pfam" id="PF15045"/>
    </source>
</evidence>
<feature type="compositionally biased region" description="Low complexity" evidence="1">
    <location>
        <begin position="607"/>
        <end position="620"/>
    </location>
</feature>
<evidence type="ECO:0000313" key="3">
    <source>
        <dbReference type="EMBL" id="CAD7084802.1"/>
    </source>
</evidence>
<dbReference type="Pfam" id="PF15045">
    <property type="entry name" value="Clathrin_bdg"/>
    <property type="match status" value="1"/>
</dbReference>
<dbReference type="PANTHER" id="PTHR16156">
    <property type="entry name" value="AFTIPHILIN A-RELATED"/>
    <property type="match status" value="1"/>
</dbReference>
<evidence type="ECO:0000256" key="1">
    <source>
        <dbReference type="SAM" id="MobiDB-lite"/>
    </source>
</evidence>
<dbReference type="InterPro" id="IPR046359">
    <property type="entry name" value="Aftin-like"/>
</dbReference>
<proteinExistence type="predicted"/>
<dbReference type="GO" id="GO:0030121">
    <property type="term" value="C:AP-1 adaptor complex"/>
    <property type="evidence" value="ECO:0007669"/>
    <property type="project" value="TreeGrafter"/>
</dbReference>
<name>A0A7R8YTB3_HERIL</name>
<dbReference type="InterPro" id="IPR029205">
    <property type="entry name" value="Clathrin-bd"/>
</dbReference>
<reference evidence="3 4" key="1">
    <citation type="submission" date="2020-11" db="EMBL/GenBank/DDBJ databases">
        <authorList>
            <person name="Wallbank WR R."/>
            <person name="Pardo Diaz C."/>
            <person name="Kozak K."/>
            <person name="Martin S."/>
            <person name="Jiggins C."/>
            <person name="Moest M."/>
            <person name="Warren A I."/>
            <person name="Generalovic N T."/>
            <person name="Byers J.R.P. K."/>
            <person name="Montejo-Kovacevich G."/>
            <person name="Yen C E."/>
        </authorList>
    </citation>
    <scope>NUCLEOTIDE SEQUENCE [LARGE SCALE GENOMIC DNA]</scope>
</reference>
<feature type="domain" description="Aftiphilin clathrin-binding box" evidence="2">
    <location>
        <begin position="534"/>
        <end position="602"/>
    </location>
</feature>
<dbReference type="OrthoDB" id="5917212at2759"/>
<feature type="region of interest" description="Disordered" evidence="1">
    <location>
        <begin position="597"/>
        <end position="627"/>
    </location>
</feature>
<keyword evidence="4" id="KW-1185">Reference proteome</keyword>
<dbReference type="GO" id="GO:0032588">
    <property type="term" value="C:trans-Golgi network membrane"/>
    <property type="evidence" value="ECO:0007669"/>
    <property type="project" value="InterPro"/>
</dbReference>
<feature type="compositionally biased region" description="Low complexity" evidence="1">
    <location>
        <begin position="65"/>
        <end position="74"/>
    </location>
</feature>
<protein>
    <recommendedName>
        <fullName evidence="2">Aftiphilin clathrin-binding box domain-containing protein</fullName>
    </recommendedName>
</protein>
<feature type="compositionally biased region" description="Basic and acidic residues" evidence="1">
    <location>
        <begin position="98"/>
        <end position="115"/>
    </location>
</feature>
<feature type="region of interest" description="Disordered" evidence="1">
    <location>
        <begin position="824"/>
        <end position="849"/>
    </location>
</feature>
<gene>
    <name evidence="3" type="ORF">HERILL_LOCUS7678</name>
</gene>
<feature type="region of interest" description="Disordered" evidence="1">
    <location>
        <begin position="1087"/>
        <end position="1113"/>
    </location>
</feature>
<dbReference type="EMBL" id="LR899011">
    <property type="protein sequence ID" value="CAD7084802.1"/>
    <property type="molecule type" value="Genomic_DNA"/>
</dbReference>
<feature type="compositionally biased region" description="Basic and acidic residues" evidence="1">
    <location>
        <begin position="55"/>
        <end position="64"/>
    </location>
</feature>
<dbReference type="InParanoid" id="A0A7R8YTB3"/>
<feature type="compositionally biased region" description="Acidic residues" evidence="1">
    <location>
        <begin position="26"/>
        <end position="37"/>
    </location>
</feature>
<sequence length="1438" mass="158663">MSNTIPPLLCSTPPPIDFDDGGGSNENDDFEAFESADGEYGQFDGPSESNTPQHSLDKFHKELEIPIPSFSPFPINTPIDIAKQEKAENITDDPGGSKLKEKDDNPNPSIPKRDSASQPYESNIQQNYKANSSKDPIEFIMNEPPPIDIGYSSESQSPKNSRGDSPLSLEFSPGNLSDDDDSIEFQIVNESRYDDNTSLPSLKFDAINISKSATPIPEDKPKVTKSPVFDEMPPFDKDDHSNISAFESKESITLTEESSEFGQGGDCKRDCNEEQRHCRGESKGSIENFPNPKPPEDNTSKAEVATSEDRITDAINSSAQREESTSVIALNPNDNIGSHSEPDPEGKYCELLPSNDITNDISTLERNKTVELKPAEVSRTETSAKSNREETVFEADFSQAHLPPLESNFASYTKETDIPRTDTLETNDEQNDFDDDFEEFQDFTTAKDTKIESGKQNIEEKIVVAEEDDDFGDFNDFQESGGTSGAVPQTPPINPEKINDKLKNVLEAMFPVSDILSANLGSDISTFPKISDNDLTTNLREIDSAKALEYQWLRSNVKNSLVKSLGIDSRNILYGEKWNNSMPRFAANLGFGPLEPLKPTKFTPDTSSSRNSKATSSGSSEKPSMSTNDVPAVKFDWNSSGLVNPLDASHAHTLLLDLDQLVVVANLDKIKLDSSSPCSSASLTCTTTTATPTIALSSGDNIATTYNCVRKSNLTTTDNHENAHADDKYFDVICLDHERNSAFDFGGGDSNAWNNNNHNMNNTAMDNMKTLKSAIATNNIHFINVNSVSKTAHIGSVNKSHNDMFDQYLDCRVKEILHEGKTETIYPTKPNNTNEPSHITPPEKNTTTIEQTTTDSNSCLSDVNNDLKNLEDIADRVMIATNKESLKSDEDFTKSPPTLLTTSKLIPLKETHIFTPSKSEGTISRSVNKSNDKGPIDFDYEIAAAGIVINEQVVKKEYRDIVYNPDAQTKDSLEGFSAEISQGNNGVDQNVPVVDPNKCSRQKLSGPDLLSGPILNILEKKADPITEAKCDLADEFTDFQQSISVSEKQQPPTFLPAQGIIETNSRVPEKDSTANEKHVKATFDDEFSDFQSMPPPEPSQLKSMSEKPKSRTQTPILNDEMILSPAVLLPQAIQLKSSEPKINWPSDSEINPEELARLEQLFPQAKQVTAQTVVLNKTSDVASANSSPKKEQKDEDDWSDFVSVQPDVNSANVRLQNPSTQTSIPLSTISKTYDDDDWSDFVSGTPASTANSSNYPQINRQQWNSTQLPPPQFMAWNQPSVYNNLPPLTSQGGFSSAQPATSHMNFQPQFNNPTTVPTMSAKNVYQPNIHNSNTNFLTNGHLNHTGVSQLPQQHQQHDLKFSQQNHLQYQGQPSFSNQQQIRQPPLQQQHISPNLNTNINVLRSQLNMAPSISLLPDLSFAAPKSLVNLTRTNASNKK</sequence>
<feature type="compositionally biased region" description="Polar residues" evidence="1">
    <location>
        <begin position="314"/>
        <end position="338"/>
    </location>
</feature>